<evidence type="ECO:0000313" key="7">
    <source>
        <dbReference type="Proteomes" id="UP000294746"/>
    </source>
</evidence>
<sequence length="236" mass="27573">MEEIDKGFAHSWVTRLAKTKEEKAQVYQLRQLQNVSEQDYDLYSDHLIVVDETVNQVVGTYRLLPGKRVIDLGGLYSQSLFEFHHLTEHISQIVEIGSGCVAAGYQDGKVTQMLWKGIRDYLNRNTYRYIVTCTSLPQMEIQEINEIYSFLVYSGFVIDRYGIEPREEFRIQGLHLISPEKMDSQKIQRKLSASLKRCYWIGAKIASEPIINPKLQTVDFFIVLELRKMISHYRRK</sequence>
<evidence type="ECO:0000256" key="2">
    <source>
        <dbReference type="ARBA" id="ARBA00022516"/>
    </source>
</evidence>
<name>A0A4R2S239_9BACL</name>
<dbReference type="Proteomes" id="UP000294746">
    <property type="component" value="Unassembled WGS sequence"/>
</dbReference>
<comment type="pathway">
    <text evidence="1">Lipid metabolism.</text>
</comment>
<dbReference type="PANTHER" id="PTHR37323">
    <property type="entry name" value="GCN5-RELATED N-ACETYLTRANSFERASE"/>
    <property type="match status" value="1"/>
</dbReference>
<dbReference type="AlphaFoldDB" id="A0A4R2S239"/>
<dbReference type="PANTHER" id="PTHR37323:SF1">
    <property type="entry name" value="L-ORNITHINE N(ALPHA)-ACYLTRANSFERASE"/>
    <property type="match status" value="1"/>
</dbReference>
<reference evidence="6 7" key="1">
    <citation type="submission" date="2019-03" db="EMBL/GenBank/DDBJ databases">
        <title>Genomic Encyclopedia of Type Strains, Phase IV (KMG-IV): sequencing the most valuable type-strain genomes for metagenomic binning, comparative biology and taxonomic classification.</title>
        <authorList>
            <person name="Goeker M."/>
        </authorList>
    </citation>
    <scope>NUCLEOTIDE SEQUENCE [LARGE SCALE GENOMIC DNA]</scope>
    <source>
        <strain evidence="6 7">DSM 46831</strain>
    </source>
</reference>
<evidence type="ECO:0000256" key="4">
    <source>
        <dbReference type="ARBA" id="ARBA00023098"/>
    </source>
</evidence>
<keyword evidence="5 6" id="KW-0012">Acyltransferase</keyword>
<dbReference type="InterPro" id="IPR052351">
    <property type="entry name" value="Ornithine_N-alpha-AT"/>
</dbReference>
<evidence type="ECO:0000256" key="1">
    <source>
        <dbReference type="ARBA" id="ARBA00005189"/>
    </source>
</evidence>
<dbReference type="SUPFAM" id="SSF55729">
    <property type="entry name" value="Acyl-CoA N-acyltransferases (Nat)"/>
    <property type="match status" value="1"/>
</dbReference>
<evidence type="ECO:0000313" key="6">
    <source>
        <dbReference type="EMBL" id="TCP69706.1"/>
    </source>
</evidence>
<evidence type="ECO:0000256" key="3">
    <source>
        <dbReference type="ARBA" id="ARBA00022679"/>
    </source>
</evidence>
<evidence type="ECO:0000256" key="5">
    <source>
        <dbReference type="ARBA" id="ARBA00023315"/>
    </source>
</evidence>
<protein>
    <submittedName>
        <fullName evidence="6">Ornithine-acyl[acyl carrier protein] N-acyltransferase</fullName>
    </submittedName>
</protein>
<accession>A0A4R2S239</accession>
<organism evidence="6 7">
    <name type="scientific">Baia soyae</name>
    <dbReference type="NCBI Taxonomy" id="1544746"/>
    <lineage>
        <taxon>Bacteria</taxon>
        <taxon>Bacillati</taxon>
        <taxon>Bacillota</taxon>
        <taxon>Bacilli</taxon>
        <taxon>Bacillales</taxon>
        <taxon>Thermoactinomycetaceae</taxon>
        <taxon>Baia</taxon>
    </lineage>
</organism>
<gene>
    <name evidence="6" type="ORF">EDD57_10620</name>
</gene>
<keyword evidence="7" id="KW-1185">Reference proteome</keyword>
<comment type="caution">
    <text evidence="6">The sequence shown here is derived from an EMBL/GenBank/DDBJ whole genome shotgun (WGS) entry which is preliminary data.</text>
</comment>
<dbReference type="RefSeq" id="WP_131848052.1">
    <property type="nucleotide sequence ID" value="NZ_SLXV01000006.1"/>
</dbReference>
<dbReference type="GO" id="GO:0006629">
    <property type="term" value="P:lipid metabolic process"/>
    <property type="evidence" value="ECO:0007669"/>
    <property type="project" value="UniProtKB-KW"/>
</dbReference>
<proteinExistence type="predicted"/>
<dbReference type="OrthoDB" id="1113830at2"/>
<dbReference type="Pfam" id="PF13444">
    <property type="entry name" value="Acetyltransf_5"/>
    <property type="match status" value="1"/>
</dbReference>
<keyword evidence="3 6" id="KW-0808">Transferase</keyword>
<dbReference type="GO" id="GO:0016746">
    <property type="term" value="F:acyltransferase activity"/>
    <property type="evidence" value="ECO:0007669"/>
    <property type="project" value="UniProtKB-KW"/>
</dbReference>
<keyword evidence="2" id="KW-0444">Lipid biosynthesis</keyword>
<keyword evidence="4" id="KW-0443">Lipid metabolism</keyword>
<dbReference type="Gene3D" id="3.40.630.30">
    <property type="match status" value="1"/>
</dbReference>
<dbReference type="InterPro" id="IPR016181">
    <property type="entry name" value="Acyl_CoA_acyltransferase"/>
</dbReference>
<dbReference type="EMBL" id="SLXV01000006">
    <property type="protein sequence ID" value="TCP69706.1"/>
    <property type="molecule type" value="Genomic_DNA"/>
</dbReference>